<dbReference type="AlphaFoldDB" id="A0A2G6JB16"/>
<dbReference type="Proteomes" id="UP000242733">
    <property type="component" value="Unassembled WGS sequence"/>
</dbReference>
<dbReference type="Pfam" id="PF09837">
    <property type="entry name" value="DUF2064"/>
    <property type="match status" value="1"/>
</dbReference>
<dbReference type="Gene3D" id="3.90.550.10">
    <property type="entry name" value="Spore Coat Polysaccharide Biosynthesis Protein SpsA, Chain A"/>
    <property type="match status" value="1"/>
</dbReference>
<dbReference type="SUPFAM" id="SSF53448">
    <property type="entry name" value="Nucleotide-diphospho-sugar transferases"/>
    <property type="match status" value="1"/>
</dbReference>
<sequence>MPVTLLVFCKRPKIRQGKQRIAATLGAAKALQVAEALLDCALEDAAAWPGPVVIAPASQEDETWARALLPGCDYAVVAQPEGNLGTRINALDKILRSRGHDYIVIIGTDAPVLGYPLYSQARRLLADNEIVLSSADDGGVTLMTSSVPWPDISALPWSTEKLGQALHDACTEAGLTVAYTQPSYDVDLATDLSKLARDLREDPRSARRKLHALLCEMLSDGLNPD</sequence>
<reference evidence="1 2" key="1">
    <citation type="submission" date="2017-10" db="EMBL/GenBank/DDBJ databases">
        <title>Novel microbial diversity and functional potential in the marine mammal oral microbiome.</title>
        <authorList>
            <person name="Dudek N.K."/>
            <person name="Sun C.L."/>
            <person name="Burstein D."/>
            <person name="Kantor R.S."/>
            <person name="Aliaga Goltsman D.S."/>
            <person name="Bik E.M."/>
            <person name="Thomas B.C."/>
            <person name="Banfield J.F."/>
            <person name="Relman D.A."/>
        </authorList>
    </citation>
    <scope>NUCLEOTIDE SEQUENCE [LARGE SCALE GENOMIC DNA]</scope>
    <source>
        <strain evidence="1">DOLJORAL78_49_30</strain>
    </source>
</reference>
<dbReference type="PANTHER" id="PTHR36529">
    <property type="entry name" value="SLL1095 PROTEIN"/>
    <property type="match status" value="1"/>
</dbReference>
<dbReference type="EMBL" id="PDSG01000005">
    <property type="protein sequence ID" value="PIE20625.1"/>
    <property type="molecule type" value="Genomic_DNA"/>
</dbReference>
<dbReference type="InterPro" id="IPR018641">
    <property type="entry name" value="Trfase_1_rSAM/seldom-assoc"/>
</dbReference>
<name>A0A2G6JB16_NEPCE</name>
<dbReference type="InterPro" id="IPR029044">
    <property type="entry name" value="Nucleotide-diphossugar_trans"/>
</dbReference>
<accession>A0A2G6JB16</accession>
<comment type="caution">
    <text evidence="1">The sequence shown here is derived from an EMBL/GenBank/DDBJ whole genome shotgun (WGS) entry which is preliminary data.</text>
</comment>
<gene>
    <name evidence="1" type="ORF">CSA61_01550</name>
</gene>
<evidence type="ECO:0000313" key="1">
    <source>
        <dbReference type="EMBL" id="PIE20625.1"/>
    </source>
</evidence>
<evidence type="ECO:0008006" key="3">
    <source>
        <dbReference type="Google" id="ProtNLM"/>
    </source>
</evidence>
<dbReference type="PANTHER" id="PTHR36529:SF1">
    <property type="entry name" value="GLYCOSYLTRANSFERASE"/>
    <property type="match status" value="1"/>
</dbReference>
<organism evidence="1 2">
    <name type="scientific">Neptuniibacter caesariensis</name>
    <dbReference type="NCBI Taxonomy" id="207954"/>
    <lineage>
        <taxon>Bacteria</taxon>
        <taxon>Pseudomonadati</taxon>
        <taxon>Pseudomonadota</taxon>
        <taxon>Gammaproteobacteria</taxon>
        <taxon>Oceanospirillales</taxon>
        <taxon>Oceanospirillaceae</taxon>
        <taxon>Neptuniibacter</taxon>
    </lineage>
</organism>
<evidence type="ECO:0000313" key="2">
    <source>
        <dbReference type="Proteomes" id="UP000242733"/>
    </source>
</evidence>
<protein>
    <recommendedName>
        <fullName evidence="3">DUF2064 domain-containing protein</fullName>
    </recommendedName>
</protein>
<proteinExistence type="predicted"/>